<dbReference type="EMBL" id="JABWDY010007763">
    <property type="protein sequence ID" value="KAF5202686.1"/>
    <property type="molecule type" value="Genomic_DNA"/>
</dbReference>
<comment type="caution">
    <text evidence="1">The sequence shown here is derived from an EMBL/GenBank/DDBJ whole genome shotgun (WGS) entry which is preliminary data.</text>
</comment>
<sequence length="83" mass="9753">MEYCRKLEVVDWPHRPENKKLTVDTKKFNFNGLNEGQKIYVGHVRKFEKEPGKRVAFGLPLEPISCERDKEWALGDQKYVGQC</sequence>
<dbReference type="AlphaFoldDB" id="A0A7J6WZ02"/>
<keyword evidence="2" id="KW-1185">Reference proteome</keyword>
<gene>
    <name evidence="1" type="ORF">FRX31_007723</name>
</gene>
<protein>
    <submittedName>
        <fullName evidence="1">Uncharacterized protein</fullName>
    </submittedName>
</protein>
<evidence type="ECO:0000313" key="2">
    <source>
        <dbReference type="Proteomes" id="UP000554482"/>
    </source>
</evidence>
<name>A0A7J6WZ02_THATH</name>
<evidence type="ECO:0000313" key="1">
    <source>
        <dbReference type="EMBL" id="KAF5202686.1"/>
    </source>
</evidence>
<organism evidence="1 2">
    <name type="scientific">Thalictrum thalictroides</name>
    <name type="common">Rue-anemone</name>
    <name type="synonym">Anemone thalictroides</name>
    <dbReference type="NCBI Taxonomy" id="46969"/>
    <lineage>
        <taxon>Eukaryota</taxon>
        <taxon>Viridiplantae</taxon>
        <taxon>Streptophyta</taxon>
        <taxon>Embryophyta</taxon>
        <taxon>Tracheophyta</taxon>
        <taxon>Spermatophyta</taxon>
        <taxon>Magnoliopsida</taxon>
        <taxon>Ranunculales</taxon>
        <taxon>Ranunculaceae</taxon>
        <taxon>Thalictroideae</taxon>
        <taxon>Thalictrum</taxon>
    </lineage>
</organism>
<proteinExistence type="predicted"/>
<dbReference type="Proteomes" id="UP000554482">
    <property type="component" value="Unassembled WGS sequence"/>
</dbReference>
<reference evidence="1 2" key="1">
    <citation type="submission" date="2020-06" db="EMBL/GenBank/DDBJ databases">
        <title>Transcriptomic and genomic resources for Thalictrum thalictroides and T. hernandezii: Facilitating candidate gene discovery in an emerging model plant lineage.</title>
        <authorList>
            <person name="Arias T."/>
            <person name="Riano-Pachon D.M."/>
            <person name="Di Stilio V.S."/>
        </authorList>
    </citation>
    <scope>NUCLEOTIDE SEQUENCE [LARGE SCALE GENOMIC DNA]</scope>
    <source>
        <strain evidence="2">cv. WT478/WT964</strain>
        <tissue evidence="1">Leaves</tissue>
    </source>
</reference>
<accession>A0A7J6WZ02</accession>